<dbReference type="VEuPathDB" id="MicrosporidiaDB:VICG_02188"/>
<dbReference type="Gene3D" id="3.40.50.2000">
    <property type="entry name" value="Glycogen Phosphorylase B"/>
    <property type="match status" value="1"/>
</dbReference>
<evidence type="ECO:0000313" key="2">
    <source>
        <dbReference type="Proteomes" id="UP000011082"/>
    </source>
</evidence>
<dbReference type="InParanoid" id="L2GJT2"/>
<name>L2GJT2_VITCO</name>
<dbReference type="HOGENOM" id="CLU_152316_0_0_1"/>
<accession>L2GJT2</accession>
<organism evidence="1 2">
    <name type="scientific">Vittaforma corneae (strain ATCC 50505)</name>
    <name type="common">Microsporidian parasite</name>
    <name type="synonym">Nosema corneum</name>
    <dbReference type="NCBI Taxonomy" id="993615"/>
    <lineage>
        <taxon>Eukaryota</taxon>
        <taxon>Fungi</taxon>
        <taxon>Fungi incertae sedis</taxon>
        <taxon>Microsporidia</taxon>
        <taxon>Nosematidae</taxon>
        <taxon>Vittaforma</taxon>
    </lineage>
</organism>
<evidence type="ECO:0000313" key="1">
    <source>
        <dbReference type="EMBL" id="ELA40775.1"/>
    </source>
</evidence>
<feature type="non-terminal residue" evidence="1">
    <location>
        <position position="141"/>
    </location>
</feature>
<dbReference type="AlphaFoldDB" id="L2GJT2"/>
<sequence length="141" mass="16948">MKVFCCVKSTQIDLLKSKHTLHKSPKMQEVFAKPKTISRRELSLVHNIEYLDVPENLRLARIYDRLMNREIFETMFEDLDHHNVFEEYRLFNEQFYEKLRDVVTEDDRIVVNDSSLFLLPGMTRARVAFRNLKFEGCFIEK</sequence>
<dbReference type="Proteomes" id="UP000011082">
    <property type="component" value="Unassembled WGS sequence"/>
</dbReference>
<dbReference type="EMBL" id="JH370243">
    <property type="protein sequence ID" value="ELA40775.1"/>
    <property type="molecule type" value="Genomic_DNA"/>
</dbReference>
<reference evidence="2" key="1">
    <citation type="submission" date="2011-05" db="EMBL/GenBank/DDBJ databases">
        <title>The genome sequence of Vittaforma corneae strain ATCC 50505.</title>
        <authorList>
            <consortium name="The Broad Institute Genome Sequencing Platform"/>
            <person name="Cuomo C."/>
            <person name="Didier E."/>
            <person name="Bowers L."/>
            <person name="Young S.K."/>
            <person name="Zeng Q."/>
            <person name="Gargeya S."/>
            <person name="Fitzgerald M."/>
            <person name="Haas B."/>
            <person name="Abouelleil A."/>
            <person name="Alvarado L."/>
            <person name="Arachchi H.M."/>
            <person name="Berlin A."/>
            <person name="Chapman S.B."/>
            <person name="Gearin G."/>
            <person name="Goldberg J."/>
            <person name="Griggs A."/>
            <person name="Gujja S."/>
            <person name="Hansen M."/>
            <person name="Heiman D."/>
            <person name="Howarth C."/>
            <person name="Larimer J."/>
            <person name="Lui A."/>
            <person name="MacDonald P.J.P."/>
            <person name="McCowen C."/>
            <person name="Montmayeur A."/>
            <person name="Murphy C."/>
            <person name="Neiman D."/>
            <person name="Pearson M."/>
            <person name="Priest M."/>
            <person name="Roberts A."/>
            <person name="Saif S."/>
            <person name="Shea T."/>
            <person name="Sisk P."/>
            <person name="Stolte C."/>
            <person name="Sykes S."/>
            <person name="Wortman J."/>
            <person name="Nusbaum C."/>
            <person name="Birren B."/>
        </authorList>
    </citation>
    <scope>NUCLEOTIDE SEQUENCE [LARGE SCALE GENOMIC DNA]</scope>
    <source>
        <strain evidence="2">ATCC 50505</strain>
    </source>
</reference>
<gene>
    <name evidence="1" type="ORF">VICG_02188</name>
</gene>
<protein>
    <submittedName>
        <fullName evidence="1">Uncharacterized protein</fullName>
    </submittedName>
</protein>
<dbReference type="RefSeq" id="XP_007605633.1">
    <property type="nucleotide sequence ID" value="XM_007605571.1"/>
</dbReference>
<dbReference type="GeneID" id="19882898"/>
<keyword evidence="2" id="KW-1185">Reference proteome</keyword>
<proteinExistence type="predicted"/>